<feature type="chain" id="PRO_5035247743" description="Glycosyl hydrolase" evidence="3">
    <location>
        <begin position="21"/>
        <end position="828"/>
    </location>
</feature>
<sequence length="828" mass="91204">MFRVFLLTFLLISFAGCNFSESNEETPIRKKLPKDILFMQRAFPLDHIKQGAYEEAKLWRNQKISNKNLNPSWEFSGPENIGGRITDIEVAPDNQDTYYVGAASGGIFKTTDAGDNWIPIFDDQPFLSIGDIELSQNNPELVWAGTGEPNAGGGSLAYDGDGVYKSTDGGLSWENKGLNEVGSIGKVKMDPNNDNRVYVAAMGALFRKDTNRGVYRTTNGGEDWEQVLFVSDSTGVIDMTIHPTNGDIVYATSWERTRRPNDRQYGGETSRIYKTTDGGDNWTILTNGLPVSPSQKGRISIDISKSNPNVLYAMYADAVGNVQGVYKTINGGDSWTAVNSNQLINVGFHWWFEGIFVDPSDEDIIYYLGLNVQKSTNGGTSWFNSFSNVHVDQHALAFNPSLPGQVLLGNDGGFYKSNNDGVSSVKDLTLPITQFYRFHVDFQNPNKIYGGAQDNSTMRTTTGGLNDWAIITGGDGFQPLVDPTNTNVIYALSQYGNLMKSVNNGTSFSGVTSGISGADRKNWDTPIALDPADSQTLYYGANRLYKSVNAAVSWTSISPDLSNGPHQGNLVYGTIISISVSPLDSQKIVVGTDDGNVWITQNGGTEWTKVSDDLPNRWVTKVLTDREDVDSFYVTFSGYRYGENNGHVYKTSDNGATWTNISGDLPDMPVNSIAKDIYGNLFLATDIGVLASADEGVNWDILGDNLPSVVVTDIHLHEPTETLYAATYGRSSYKMNISGDILRVQSQNQDFNVKLFPNPTKDNLNIKLDNRFQNIKIFIVDNLGRTVKTKNFKNIQSISLDMSALSKATYLIKIVADQNEITKKVIVY</sequence>
<dbReference type="InterPro" id="IPR052025">
    <property type="entry name" value="Xyloglucanase_GH74"/>
</dbReference>
<dbReference type="InterPro" id="IPR015943">
    <property type="entry name" value="WD40/YVTN_repeat-like_dom_sf"/>
</dbReference>
<evidence type="ECO:0008006" key="8">
    <source>
        <dbReference type="Google" id="ProtNLM"/>
    </source>
</evidence>
<feature type="signal peptide" evidence="3">
    <location>
        <begin position="1"/>
        <end position="20"/>
    </location>
</feature>
<evidence type="ECO:0000259" key="5">
    <source>
        <dbReference type="Pfam" id="PF18962"/>
    </source>
</evidence>
<evidence type="ECO:0000313" key="7">
    <source>
        <dbReference type="Proteomes" id="UP000652231"/>
    </source>
</evidence>
<dbReference type="RefSeq" id="WP_188439882.1">
    <property type="nucleotide sequence ID" value="NZ_BMGK01000003.1"/>
</dbReference>
<dbReference type="Proteomes" id="UP000652231">
    <property type="component" value="Unassembled WGS sequence"/>
</dbReference>
<evidence type="ECO:0000256" key="3">
    <source>
        <dbReference type="SAM" id="SignalP"/>
    </source>
</evidence>
<dbReference type="Gene3D" id="2.130.10.10">
    <property type="entry name" value="YVTN repeat-like/Quinoprotein amine dehydrogenase"/>
    <property type="match status" value="3"/>
</dbReference>
<evidence type="ECO:0000259" key="4">
    <source>
        <dbReference type="Pfam" id="PF15902"/>
    </source>
</evidence>
<dbReference type="GO" id="GO:0010411">
    <property type="term" value="P:xyloglucan metabolic process"/>
    <property type="evidence" value="ECO:0007669"/>
    <property type="project" value="TreeGrafter"/>
</dbReference>
<dbReference type="InterPro" id="IPR036278">
    <property type="entry name" value="Sialidase_sf"/>
</dbReference>
<dbReference type="PROSITE" id="PS51257">
    <property type="entry name" value="PROKAR_LIPOPROTEIN"/>
    <property type="match status" value="1"/>
</dbReference>
<keyword evidence="1 3" id="KW-0732">Signal</keyword>
<keyword evidence="2" id="KW-0677">Repeat</keyword>
<dbReference type="InterPro" id="IPR031778">
    <property type="entry name" value="Sortilin_N"/>
</dbReference>
<dbReference type="Pfam" id="PF18962">
    <property type="entry name" value="Por_Secre_tail"/>
    <property type="match status" value="1"/>
</dbReference>
<keyword evidence="7" id="KW-1185">Reference proteome</keyword>
<dbReference type="AlphaFoldDB" id="A0A8J2V8W3"/>
<dbReference type="InterPro" id="IPR026444">
    <property type="entry name" value="Secre_tail"/>
</dbReference>
<dbReference type="EMBL" id="BMGK01000003">
    <property type="protein sequence ID" value="GGD86958.1"/>
    <property type="molecule type" value="Genomic_DNA"/>
</dbReference>
<organism evidence="6 7">
    <name type="scientific">Planktosalinus lacus</name>
    <dbReference type="NCBI Taxonomy" id="1526573"/>
    <lineage>
        <taxon>Bacteria</taxon>
        <taxon>Pseudomonadati</taxon>
        <taxon>Bacteroidota</taxon>
        <taxon>Flavobacteriia</taxon>
        <taxon>Flavobacteriales</taxon>
        <taxon>Flavobacteriaceae</taxon>
        <taxon>Planktosalinus</taxon>
    </lineage>
</organism>
<dbReference type="PANTHER" id="PTHR43739">
    <property type="entry name" value="XYLOGLUCANASE (EUROFUNG)"/>
    <property type="match status" value="1"/>
</dbReference>
<proteinExistence type="predicted"/>
<protein>
    <recommendedName>
        <fullName evidence="8">Glycosyl hydrolase</fullName>
    </recommendedName>
</protein>
<reference evidence="6" key="2">
    <citation type="submission" date="2020-09" db="EMBL/GenBank/DDBJ databases">
        <authorList>
            <person name="Sun Q."/>
            <person name="Zhou Y."/>
        </authorList>
    </citation>
    <scope>NUCLEOTIDE SEQUENCE</scope>
    <source>
        <strain evidence="6">CGMCC 1.12924</strain>
    </source>
</reference>
<gene>
    <name evidence="6" type="ORF">GCM10011312_08770</name>
</gene>
<dbReference type="NCBIfam" id="TIGR04183">
    <property type="entry name" value="Por_Secre_tail"/>
    <property type="match status" value="1"/>
</dbReference>
<accession>A0A8J2V8W3</accession>
<feature type="domain" description="Secretion system C-terminal sorting" evidence="5">
    <location>
        <begin position="755"/>
        <end position="827"/>
    </location>
</feature>
<dbReference type="Gene3D" id="2.60.40.3080">
    <property type="match status" value="1"/>
</dbReference>
<evidence type="ECO:0000256" key="1">
    <source>
        <dbReference type="ARBA" id="ARBA00022729"/>
    </source>
</evidence>
<reference evidence="6" key="1">
    <citation type="journal article" date="2014" name="Int. J. Syst. Evol. Microbiol.">
        <title>Complete genome sequence of Corynebacterium casei LMG S-19264T (=DSM 44701T), isolated from a smear-ripened cheese.</title>
        <authorList>
            <consortium name="US DOE Joint Genome Institute (JGI-PGF)"/>
            <person name="Walter F."/>
            <person name="Albersmeier A."/>
            <person name="Kalinowski J."/>
            <person name="Ruckert C."/>
        </authorList>
    </citation>
    <scope>NUCLEOTIDE SEQUENCE</scope>
    <source>
        <strain evidence="6">CGMCC 1.12924</strain>
    </source>
</reference>
<name>A0A8J2V8W3_9FLAO</name>
<evidence type="ECO:0000313" key="6">
    <source>
        <dbReference type="EMBL" id="GGD86958.1"/>
    </source>
</evidence>
<dbReference type="SUPFAM" id="SSF110296">
    <property type="entry name" value="Oligoxyloglucan reducing end-specific cellobiohydrolase"/>
    <property type="match status" value="2"/>
</dbReference>
<dbReference type="Pfam" id="PF15902">
    <property type="entry name" value="Sortilin-Vps10"/>
    <property type="match status" value="1"/>
</dbReference>
<feature type="domain" description="Sortilin N-terminal" evidence="4">
    <location>
        <begin position="163"/>
        <end position="287"/>
    </location>
</feature>
<evidence type="ECO:0000256" key="2">
    <source>
        <dbReference type="ARBA" id="ARBA00022737"/>
    </source>
</evidence>
<comment type="caution">
    <text evidence="6">The sequence shown here is derived from an EMBL/GenBank/DDBJ whole genome shotgun (WGS) entry which is preliminary data.</text>
</comment>
<dbReference type="PANTHER" id="PTHR43739:SF5">
    <property type="entry name" value="EXO-ALPHA-SIALIDASE"/>
    <property type="match status" value="1"/>
</dbReference>
<dbReference type="SUPFAM" id="SSF50939">
    <property type="entry name" value="Sialidases"/>
    <property type="match status" value="1"/>
</dbReference>
<dbReference type="CDD" id="cd15482">
    <property type="entry name" value="Sialidase_non-viral"/>
    <property type="match status" value="1"/>
</dbReference>